<feature type="domain" description="HAT C-terminal dimerisation" evidence="3">
    <location>
        <begin position="600"/>
        <end position="660"/>
    </location>
</feature>
<reference evidence="4" key="2">
    <citation type="submission" date="2023-04" db="EMBL/GenBank/DDBJ databases">
        <authorList>
            <person name="Bruccoleri R.E."/>
            <person name="Oakeley E.J."/>
            <person name="Faust A.-M."/>
            <person name="Dessus-Babus S."/>
            <person name="Altorfer M."/>
            <person name="Burckhardt D."/>
            <person name="Oertli M."/>
            <person name="Naumann U."/>
            <person name="Petersen F."/>
            <person name="Wong J."/>
        </authorList>
    </citation>
    <scope>NUCLEOTIDE SEQUENCE</scope>
    <source>
        <strain evidence="4">GSM-AAB239-AS_SAM_17_03QT</strain>
        <tissue evidence="4">Leaf</tissue>
    </source>
</reference>
<dbReference type="InterPro" id="IPR008906">
    <property type="entry name" value="HATC_C_dom"/>
</dbReference>
<gene>
    <name evidence="4" type="ORF">M6B38_349230</name>
</gene>
<evidence type="ECO:0000259" key="3">
    <source>
        <dbReference type="Pfam" id="PF05699"/>
    </source>
</evidence>
<feature type="compositionally biased region" description="Basic and acidic residues" evidence="1">
    <location>
        <begin position="80"/>
        <end position="90"/>
    </location>
</feature>
<dbReference type="SUPFAM" id="SSF53098">
    <property type="entry name" value="Ribonuclease H-like"/>
    <property type="match status" value="1"/>
</dbReference>
<dbReference type="Pfam" id="PF04937">
    <property type="entry name" value="DUF659"/>
    <property type="match status" value="1"/>
</dbReference>
<keyword evidence="5" id="KW-1185">Reference proteome</keyword>
<evidence type="ECO:0000313" key="5">
    <source>
        <dbReference type="Proteomes" id="UP001140949"/>
    </source>
</evidence>
<evidence type="ECO:0000256" key="1">
    <source>
        <dbReference type="SAM" id="MobiDB-lite"/>
    </source>
</evidence>
<reference evidence="4" key="1">
    <citation type="journal article" date="2023" name="GigaByte">
        <title>Genome assembly of the bearded iris, Iris pallida Lam.</title>
        <authorList>
            <person name="Bruccoleri R.E."/>
            <person name="Oakeley E.J."/>
            <person name="Faust A.M.E."/>
            <person name="Altorfer M."/>
            <person name="Dessus-Babus S."/>
            <person name="Burckhardt D."/>
            <person name="Oertli M."/>
            <person name="Naumann U."/>
            <person name="Petersen F."/>
            <person name="Wong J."/>
        </authorList>
    </citation>
    <scope>NUCLEOTIDE SEQUENCE</scope>
    <source>
        <strain evidence="4">GSM-AAB239-AS_SAM_17_03QT</strain>
    </source>
</reference>
<dbReference type="AlphaFoldDB" id="A0AAX6GR90"/>
<comment type="caution">
    <text evidence="4">The sequence shown here is derived from an EMBL/GenBank/DDBJ whole genome shotgun (WGS) entry which is preliminary data.</text>
</comment>
<organism evidence="4 5">
    <name type="scientific">Iris pallida</name>
    <name type="common">Sweet iris</name>
    <dbReference type="NCBI Taxonomy" id="29817"/>
    <lineage>
        <taxon>Eukaryota</taxon>
        <taxon>Viridiplantae</taxon>
        <taxon>Streptophyta</taxon>
        <taxon>Embryophyta</taxon>
        <taxon>Tracheophyta</taxon>
        <taxon>Spermatophyta</taxon>
        <taxon>Magnoliopsida</taxon>
        <taxon>Liliopsida</taxon>
        <taxon>Asparagales</taxon>
        <taxon>Iridaceae</taxon>
        <taxon>Iridoideae</taxon>
        <taxon>Irideae</taxon>
        <taxon>Iris</taxon>
    </lineage>
</organism>
<feature type="region of interest" description="Disordered" evidence="1">
    <location>
        <begin position="141"/>
        <end position="164"/>
    </location>
</feature>
<feature type="region of interest" description="Disordered" evidence="1">
    <location>
        <begin position="80"/>
        <end position="115"/>
    </location>
</feature>
<feature type="domain" description="DUF659" evidence="2">
    <location>
        <begin position="230"/>
        <end position="382"/>
    </location>
</feature>
<evidence type="ECO:0008006" key="6">
    <source>
        <dbReference type="Google" id="ProtNLM"/>
    </source>
</evidence>
<sequence>MGTSGAHNSIENHGTAIDKEKNRVRCKYCGKEVRGFNRLKHHLGGVGNDVVACIHVPADVKTCMRDDLLEKKKERLAKEVGDLHHPDLPLKRNVSSPSSEPRRCQPKLIHPENSTNGCLTSGTPILDNSKGNGSVSHVALNQPSPAEKGKNVMDPTPGGSNGNVCVPIMKEEDAYVIKKEEVKDDSSSVAAKCVGRFFYEAGIDLNAIKLPSFQKMMDAAIKCGSGFKVPKYNELRGWILQEDLEEVQERVQDVKLSWGRTGCSILLDIWTDQRGRRLIGILVDCPRGTIFLRSVDASNVIEDTDALVSLFSRVIEEVGVHNVVQVITHDASCYMGAAGRKLEEKYKTLFWSVCADHCINLILERIEAMDHVKKVLAKAKTITRFIYSHALPLELMSKHILGGDLIRTSMLKSVSPFMTLENMVYEKESLMSMFTSQTWINSTWSSKPKGKMASELVKDPSFWTAAVDILKITNPLIGVLRQINGSDAAPMGFLYDTMDRVKEEIKKNVGGEEATYLHYWKIIDGIWDNYLHSPLHSAAYYLNPSFFYSNDFFVDAEVTNGLLRCIVRMAEDQQQQEMISLQLDAYRAAIGGFAEEMAIDQRSKVQPAIWWSLHGGQSPELQKLAIKILSQTCSTALRYKLRKDVSEQLHTHARNSIERQRFFNMELVHNNLRLWQSPSIRDPRDSITLEALTPLDDWVVEDV</sequence>
<dbReference type="PANTHER" id="PTHR32166">
    <property type="entry name" value="OSJNBA0013A04.12 PROTEIN"/>
    <property type="match status" value="1"/>
</dbReference>
<dbReference type="EMBL" id="JANAVB010016800">
    <property type="protein sequence ID" value="KAJ6831280.1"/>
    <property type="molecule type" value="Genomic_DNA"/>
</dbReference>
<proteinExistence type="predicted"/>
<dbReference type="Pfam" id="PF05699">
    <property type="entry name" value="Dimer_Tnp_hAT"/>
    <property type="match status" value="1"/>
</dbReference>
<accession>A0AAX6GR90</accession>
<evidence type="ECO:0000259" key="2">
    <source>
        <dbReference type="Pfam" id="PF04937"/>
    </source>
</evidence>
<dbReference type="InterPro" id="IPR012337">
    <property type="entry name" value="RNaseH-like_sf"/>
</dbReference>
<dbReference type="PANTHER" id="PTHR32166:SF63">
    <property type="entry name" value="HAT TRANSPOSON SUPERFAMILY PROTEIN"/>
    <property type="match status" value="1"/>
</dbReference>
<protein>
    <recommendedName>
        <fullName evidence="6">DUF659 domain-containing protein</fullName>
    </recommendedName>
</protein>
<dbReference type="GO" id="GO:0046983">
    <property type="term" value="F:protein dimerization activity"/>
    <property type="evidence" value="ECO:0007669"/>
    <property type="project" value="InterPro"/>
</dbReference>
<dbReference type="Proteomes" id="UP001140949">
    <property type="component" value="Unassembled WGS sequence"/>
</dbReference>
<evidence type="ECO:0000313" key="4">
    <source>
        <dbReference type="EMBL" id="KAJ6831280.1"/>
    </source>
</evidence>
<dbReference type="InterPro" id="IPR007021">
    <property type="entry name" value="DUF659"/>
</dbReference>
<name>A0AAX6GR90_IRIPA</name>